<dbReference type="Proteomes" id="UP000559117">
    <property type="component" value="Unassembled WGS sequence"/>
</dbReference>
<feature type="transmembrane region" description="Helical" evidence="6">
    <location>
        <begin position="213"/>
        <end position="233"/>
    </location>
</feature>
<gene>
    <name evidence="8" type="ORF">HNR32_001437</name>
</gene>
<evidence type="ECO:0000313" key="9">
    <source>
        <dbReference type="Proteomes" id="UP000559117"/>
    </source>
</evidence>
<evidence type="ECO:0000259" key="7">
    <source>
        <dbReference type="Pfam" id="PF13581"/>
    </source>
</evidence>
<keyword evidence="4 6" id="KW-1133">Transmembrane helix</keyword>
<feature type="domain" description="Histidine kinase/HSP90-like ATPase" evidence="7">
    <location>
        <begin position="411"/>
        <end position="507"/>
    </location>
</feature>
<feature type="transmembrane region" description="Helical" evidence="6">
    <location>
        <begin position="37"/>
        <end position="60"/>
    </location>
</feature>
<evidence type="ECO:0000256" key="2">
    <source>
        <dbReference type="ARBA" id="ARBA00022475"/>
    </source>
</evidence>
<comment type="subcellular location">
    <subcellularLocation>
        <location evidence="1">Cell membrane</location>
        <topology evidence="1">Multi-pass membrane protein</topology>
    </subcellularLocation>
</comment>
<dbReference type="InterPro" id="IPR002528">
    <property type="entry name" value="MATE_fam"/>
</dbReference>
<comment type="caution">
    <text evidence="8">The sequence shown here is derived from an EMBL/GenBank/DDBJ whole genome shotgun (WGS) entry which is preliminary data.</text>
</comment>
<dbReference type="AlphaFoldDB" id="A0A840UH05"/>
<protein>
    <submittedName>
        <fullName evidence="8">Na+-driven multidrug efflux pump</fullName>
    </submittedName>
</protein>
<feature type="transmembrane region" description="Helical" evidence="6">
    <location>
        <begin position="333"/>
        <end position="352"/>
    </location>
</feature>
<evidence type="ECO:0000256" key="4">
    <source>
        <dbReference type="ARBA" id="ARBA00022989"/>
    </source>
</evidence>
<evidence type="ECO:0000256" key="3">
    <source>
        <dbReference type="ARBA" id="ARBA00022692"/>
    </source>
</evidence>
<evidence type="ECO:0000256" key="6">
    <source>
        <dbReference type="SAM" id="Phobius"/>
    </source>
</evidence>
<dbReference type="PANTHER" id="PTHR43823:SF3">
    <property type="entry name" value="MULTIDRUG EXPORT PROTEIN MEPA"/>
    <property type="match status" value="1"/>
</dbReference>
<accession>A0A840UH05</accession>
<dbReference type="Pfam" id="PF01554">
    <property type="entry name" value="MatE"/>
    <property type="match status" value="2"/>
</dbReference>
<organism evidence="8 9">
    <name type="scientific">Pectinatus brassicae</name>
    <dbReference type="NCBI Taxonomy" id="862415"/>
    <lineage>
        <taxon>Bacteria</taxon>
        <taxon>Bacillati</taxon>
        <taxon>Bacillota</taxon>
        <taxon>Negativicutes</taxon>
        <taxon>Selenomonadales</taxon>
        <taxon>Selenomonadaceae</taxon>
        <taxon>Pectinatus</taxon>
    </lineage>
</organism>
<feature type="transmembrane region" description="Helical" evidence="6">
    <location>
        <begin position="80"/>
        <end position="101"/>
    </location>
</feature>
<dbReference type="PANTHER" id="PTHR43823">
    <property type="entry name" value="SPORULATION PROTEIN YKVU"/>
    <property type="match status" value="1"/>
</dbReference>
<keyword evidence="5 6" id="KW-0472">Membrane</keyword>
<proteinExistence type="predicted"/>
<dbReference type="InterPro" id="IPR003594">
    <property type="entry name" value="HATPase_dom"/>
</dbReference>
<feature type="transmembrane region" description="Helical" evidence="6">
    <location>
        <begin position="358"/>
        <end position="375"/>
    </location>
</feature>
<keyword evidence="2" id="KW-1003">Cell membrane</keyword>
<keyword evidence="3 6" id="KW-0812">Transmembrane</keyword>
<feature type="transmembrane region" description="Helical" evidence="6">
    <location>
        <begin position="301"/>
        <end position="321"/>
    </location>
</feature>
<feature type="transmembrane region" description="Helical" evidence="6">
    <location>
        <begin position="107"/>
        <end position="129"/>
    </location>
</feature>
<dbReference type="EMBL" id="JACHFH010000015">
    <property type="protein sequence ID" value="MBB5336289.1"/>
    <property type="molecule type" value="Genomic_DNA"/>
</dbReference>
<feature type="transmembrane region" description="Helical" evidence="6">
    <location>
        <begin position="136"/>
        <end position="159"/>
    </location>
</feature>
<evidence type="ECO:0000256" key="5">
    <source>
        <dbReference type="ARBA" id="ARBA00023136"/>
    </source>
</evidence>
<dbReference type="GO" id="GO:0042910">
    <property type="term" value="F:xenobiotic transmembrane transporter activity"/>
    <property type="evidence" value="ECO:0007669"/>
    <property type="project" value="InterPro"/>
</dbReference>
<dbReference type="GO" id="GO:0015297">
    <property type="term" value="F:antiporter activity"/>
    <property type="evidence" value="ECO:0007669"/>
    <property type="project" value="InterPro"/>
</dbReference>
<evidence type="ECO:0000313" key="8">
    <source>
        <dbReference type="EMBL" id="MBB5336289.1"/>
    </source>
</evidence>
<name>A0A840UH05_9FIRM</name>
<sequence>MPLVLLMQAFADMMSLGGSNAFSMEIGSGNKEKAHCYFTATLAASFVIGLVIMIIGLVFIDPLVKILGASGDLFNMTRQVTMVSLGFFPIMPLYISLDFFVRNDGSVTLAMISNVVFIVCNVILDIYFVGYTTMGIVGAPLASITSAIIGMIILSIAFFHKNTILLFTRKMGVEDIIYIMKTGSGLTFRQIYQGVTTMIFNNLIMRFYGGDGVVVYTVIVNVMALATGFFASIRETIQPIIGTYMGENHVNGIRATMKIARDTGVFFCILLWLFLEFMPTYFLHIFGIYDEALLLQIQQGIHIYAYVFPFLCFTEIMSSYYQFIGYPRLTFMILTMKGLLLMLPVSALGLWLGGLNGLWLGFIVTEILAVIYLILATAKKARQFSPPVSSLMLLDKSKQRRLTLEIELDIDSLMDAVYSVHDFLQQENIEEKYCNPVCLALEELGGNMIQHNPDQNNRRLEIQLIIHEELTLILRDNCRSFNTEEKREAAGQLGLRLVRGVSNNVSYLPTIGYNRKILSFEA</sequence>
<keyword evidence="9" id="KW-1185">Reference proteome</keyword>
<evidence type="ECO:0000256" key="1">
    <source>
        <dbReference type="ARBA" id="ARBA00004651"/>
    </source>
</evidence>
<reference evidence="8 9" key="1">
    <citation type="submission" date="2020-08" db="EMBL/GenBank/DDBJ databases">
        <title>Genomic Encyclopedia of Type Strains, Phase IV (KMG-IV): sequencing the most valuable type-strain genomes for metagenomic binning, comparative biology and taxonomic classification.</title>
        <authorList>
            <person name="Goeker M."/>
        </authorList>
    </citation>
    <scope>NUCLEOTIDE SEQUENCE [LARGE SCALE GENOMIC DNA]</scope>
    <source>
        <strain evidence="8 9">DSM 24661</strain>
    </source>
</reference>
<dbReference type="InterPro" id="IPR051327">
    <property type="entry name" value="MATE_MepA_subfamily"/>
</dbReference>
<dbReference type="InterPro" id="IPR036890">
    <property type="entry name" value="HATPase_C_sf"/>
</dbReference>
<feature type="transmembrane region" description="Helical" evidence="6">
    <location>
        <begin position="264"/>
        <end position="289"/>
    </location>
</feature>
<dbReference type="RefSeq" id="WP_183861102.1">
    <property type="nucleotide sequence ID" value="NZ_JACHFH010000015.1"/>
</dbReference>
<dbReference type="Gene3D" id="3.30.565.10">
    <property type="entry name" value="Histidine kinase-like ATPase, C-terminal domain"/>
    <property type="match status" value="1"/>
</dbReference>
<dbReference type="GO" id="GO:0005886">
    <property type="term" value="C:plasma membrane"/>
    <property type="evidence" value="ECO:0007669"/>
    <property type="project" value="UniProtKB-SubCell"/>
</dbReference>
<dbReference type="Pfam" id="PF13581">
    <property type="entry name" value="HATPase_c_2"/>
    <property type="match status" value="1"/>
</dbReference>